<name>A0A0F9HWR7_9ZZZZ</name>
<evidence type="ECO:0008006" key="2">
    <source>
        <dbReference type="Google" id="ProtNLM"/>
    </source>
</evidence>
<proteinExistence type="predicted"/>
<organism evidence="1">
    <name type="scientific">marine sediment metagenome</name>
    <dbReference type="NCBI Taxonomy" id="412755"/>
    <lineage>
        <taxon>unclassified sequences</taxon>
        <taxon>metagenomes</taxon>
        <taxon>ecological metagenomes</taxon>
    </lineage>
</organism>
<accession>A0A0F9HWR7</accession>
<dbReference type="AlphaFoldDB" id="A0A0F9HWR7"/>
<reference evidence="1" key="1">
    <citation type="journal article" date="2015" name="Nature">
        <title>Complex archaea that bridge the gap between prokaryotes and eukaryotes.</title>
        <authorList>
            <person name="Spang A."/>
            <person name="Saw J.H."/>
            <person name="Jorgensen S.L."/>
            <person name="Zaremba-Niedzwiedzka K."/>
            <person name="Martijn J."/>
            <person name="Lind A.E."/>
            <person name="van Eijk R."/>
            <person name="Schleper C."/>
            <person name="Guy L."/>
            <person name="Ettema T.J."/>
        </authorList>
    </citation>
    <scope>NUCLEOTIDE SEQUENCE</scope>
</reference>
<dbReference type="EMBL" id="LAZR01013889">
    <property type="protein sequence ID" value="KKM19871.1"/>
    <property type="molecule type" value="Genomic_DNA"/>
</dbReference>
<evidence type="ECO:0000313" key="1">
    <source>
        <dbReference type="EMBL" id="KKM19871.1"/>
    </source>
</evidence>
<gene>
    <name evidence="1" type="ORF">LCGC14_1651260</name>
</gene>
<sequence length="149" mass="16969">MSKNKDALKFFQAYMKEMAIVGGENLPKAISSKLGSKLGKFYKGKKSTFEINLALNQMYLALNAKPLIKKLDDDNYDVIVKYSKKFCPIGGAYNPSRASIFQNNICIPYVRGFLNEIFPQFTFGEEILNCIPLNNHRTCHYILKVKSKI</sequence>
<protein>
    <recommendedName>
        <fullName evidence="2">Metanogen output domain-containing protein</fullName>
    </recommendedName>
</protein>
<comment type="caution">
    <text evidence="1">The sequence shown here is derived from an EMBL/GenBank/DDBJ whole genome shotgun (WGS) entry which is preliminary data.</text>
</comment>